<dbReference type="Gene3D" id="2.30.30.40">
    <property type="entry name" value="SH3 Domains"/>
    <property type="match status" value="4"/>
</dbReference>
<dbReference type="InterPro" id="IPR017907">
    <property type="entry name" value="Znf_RING_CS"/>
</dbReference>
<keyword evidence="12" id="KW-0832">Ubl conjugation</keyword>
<evidence type="ECO:0000256" key="14">
    <source>
        <dbReference type="PROSITE-ProRule" id="PRU00192"/>
    </source>
</evidence>
<dbReference type="PROSITE" id="PS50089">
    <property type="entry name" value="ZF_RING_2"/>
    <property type="match status" value="1"/>
</dbReference>
<feature type="compositionally biased region" description="Basic and acidic residues" evidence="15">
    <location>
        <begin position="1019"/>
        <end position="1035"/>
    </location>
</feature>
<gene>
    <name evidence="19" type="primary">SH3RF3</name>
    <name evidence="19" type="ORF">NPIL_378901</name>
</gene>
<protein>
    <recommendedName>
        <fullName evidence="4">RING-type E3 ubiquitin transferase</fullName>
        <ecNumber evidence="4">2.3.2.27</ecNumber>
    </recommendedName>
</protein>
<dbReference type="CDD" id="cd16750">
    <property type="entry name" value="RING-HC_SH3RF3"/>
    <property type="match status" value="1"/>
</dbReference>
<dbReference type="Pfam" id="PF00018">
    <property type="entry name" value="SH3_1"/>
    <property type="match status" value="2"/>
</dbReference>
<feature type="compositionally biased region" description="Polar residues" evidence="15">
    <location>
        <begin position="790"/>
        <end position="808"/>
    </location>
</feature>
<feature type="compositionally biased region" description="Basic and acidic residues" evidence="15">
    <location>
        <begin position="809"/>
        <end position="821"/>
    </location>
</feature>
<dbReference type="InterPro" id="IPR035816">
    <property type="entry name" value="SH3RF1/SH3RF3_SH3_4"/>
</dbReference>
<dbReference type="GO" id="GO:0005737">
    <property type="term" value="C:cytoplasm"/>
    <property type="evidence" value="ECO:0007669"/>
    <property type="project" value="TreeGrafter"/>
</dbReference>
<dbReference type="EMBL" id="BMAW01076962">
    <property type="protein sequence ID" value="GFU04025.1"/>
    <property type="molecule type" value="Genomic_DNA"/>
</dbReference>
<evidence type="ECO:0000256" key="9">
    <source>
        <dbReference type="ARBA" id="ARBA00022771"/>
    </source>
</evidence>
<dbReference type="PROSITE" id="PS50158">
    <property type="entry name" value="ZF_CCHC"/>
    <property type="match status" value="1"/>
</dbReference>
<dbReference type="Pfam" id="PF13923">
    <property type="entry name" value="zf-C3HC4_2"/>
    <property type="match status" value="1"/>
</dbReference>
<feature type="domain" description="RING-type" evidence="17">
    <location>
        <begin position="31"/>
        <end position="72"/>
    </location>
</feature>
<feature type="compositionally biased region" description="Polar residues" evidence="15">
    <location>
        <begin position="842"/>
        <end position="878"/>
    </location>
</feature>
<feature type="compositionally biased region" description="Polar residues" evidence="15">
    <location>
        <begin position="397"/>
        <end position="432"/>
    </location>
</feature>
<comment type="caution">
    <text evidence="19">The sequence shown here is derived from an EMBL/GenBank/DDBJ whole genome shotgun (WGS) entry which is preliminary data.</text>
</comment>
<dbReference type="CDD" id="cd11783">
    <property type="entry name" value="SH3_SH3RF_3"/>
    <property type="match status" value="1"/>
</dbReference>
<reference evidence="19" key="1">
    <citation type="submission" date="2020-08" db="EMBL/GenBank/DDBJ databases">
        <title>Multicomponent nature underlies the extraordinary mechanical properties of spider dragline silk.</title>
        <authorList>
            <person name="Kono N."/>
            <person name="Nakamura H."/>
            <person name="Mori M."/>
            <person name="Yoshida Y."/>
            <person name="Ohtoshi R."/>
            <person name="Malay A.D."/>
            <person name="Moran D.A.P."/>
            <person name="Tomita M."/>
            <person name="Numata K."/>
            <person name="Arakawa K."/>
        </authorList>
    </citation>
    <scope>NUCLEOTIDE SEQUENCE</scope>
</reference>
<feature type="region of interest" description="Disordered" evidence="15">
    <location>
        <begin position="103"/>
        <end position="141"/>
    </location>
</feature>
<dbReference type="InterPro" id="IPR013083">
    <property type="entry name" value="Znf_RING/FYVE/PHD"/>
</dbReference>
<feature type="compositionally biased region" description="Polar residues" evidence="15">
    <location>
        <begin position="471"/>
        <end position="488"/>
    </location>
</feature>
<dbReference type="InterPro" id="IPR001878">
    <property type="entry name" value="Znf_CCHC"/>
</dbReference>
<keyword evidence="20" id="KW-1185">Reference proteome</keyword>
<proteinExistence type="inferred from homology"/>
<dbReference type="GO" id="GO:0003676">
    <property type="term" value="F:nucleic acid binding"/>
    <property type="evidence" value="ECO:0007669"/>
    <property type="project" value="InterPro"/>
</dbReference>
<dbReference type="PROSITE" id="PS00518">
    <property type="entry name" value="ZF_RING_1"/>
    <property type="match status" value="1"/>
</dbReference>
<dbReference type="Pfam" id="PF14604">
    <property type="entry name" value="SH3_9"/>
    <property type="match status" value="2"/>
</dbReference>
<evidence type="ECO:0000313" key="20">
    <source>
        <dbReference type="Proteomes" id="UP000887013"/>
    </source>
</evidence>
<evidence type="ECO:0000256" key="5">
    <source>
        <dbReference type="ARBA" id="ARBA00022443"/>
    </source>
</evidence>
<dbReference type="Proteomes" id="UP000887013">
    <property type="component" value="Unassembled WGS sequence"/>
</dbReference>
<dbReference type="GO" id="GO:0061630">
    <property type="term" value="F:ubiquitin protein ligase activity"/>
    <property type="evidence" value="ECO:0007669"/>
    <property type="project" value="UniProtKB-EC"/>
</dbReference>
<accession>A0A8X6Q7Y6</accession>
<feature type="compositionally biased region" description="Basic and acidic residues" evidence="15">
    <location>
        <begin position="1094"/>
        <end position="1104"/>
    </location>
</feature>
<evidence type="ECO:0000256" key="12">
    <source>
        <dbReference type="ARBA" id="ARBA00022843"/>
    </source>
</evidence>
<feature type="region of interest" description="Disordered" evidence="15">
    <location>
        <begin position="371"/>
        <end position="488"/>
    </location>
</feature>
<evidence type="ECO:0000259" key="17">
    <source>
        <dbReference type="PROSITE" id="PS50089"/>
    </source>
</evidence>
<dbReference type="PANTHER" id="PTHR14167:SF51">
    <property type="entry name" value="RING-TYPE E3 UBIQUITIN TRANSFERASE"/>
    <property type="match status" value="1"/>
</dbReference>
<evidence type="ECO:0000313" key="19">
    <source>
        <dbReference type="EMBL" id="GFU04025.1"/>
    </source>
</evidence>
<dbReference type="CDD" id="cd11785">
    <property type="entry name" value="SH3_SH3RF_C"/>
    <property type="match status" value="1"/>
</dbReference>
<dbReference type="FunFam" id="2.30.30.40:FF:000001">
    <property type="entry name" value="Sorbin and SH3 domain-containing protein 1 isoform 2"/>
    <property type="match status" value="1"/>
</dbReference>
<dbReference type="SMART" id="SM00184">
    <property type="entry name" value="RING"/>
    <property type="match status" value="1"/>
</dbReference>
<dbReference type="SMART" id="SM00326">
    <property type="entry name" value="SH3"/>
    <property type="match status" value="4"/>
</dbReference>
<keyword evidence="10" id="KW-0833">Ubl conjugation pathway</keyword>
<comment type="similarity">
    <text evidence="3">Belongs to the SH3RF family.</text>
</comment>
<evidence type="ECO:0000256" key="4">
    <source>
        <dbReference type="ARBA" id="ARBA00012483"/>
    </source>
</evidence>
<feature type="domain" description="SH3" evidence="16">
    <location>
        <begin position="216"/>
        <end position="278"/>
    </location>
</feature>
<feature type="compositionally biased region" description="Polar residues" evidence="15">
    <location>
        <begin position="729"/>
        <end position="765"/>
    </location>
</feature>
<keyword evidence="5 14" id="KW-0728">SH3 domain</keyword>
<dbReference type="CDD" id="cd11787">
    <property type="entry name" value="SH3_SH3RF_2"/>
    <property type="match status" value="1"/>
</dbReference>
<keyword evidence="9 13" id="KW-0863">Zinc-finger</keyword>
<dbReference type="InterPro" id="IPR028502">
    <property type="entry name" value="SH3RF3_RING-HC_Zfn"/>
</dbReference>
<evidence type="ECO:0000256" key="13">
    <source>
        <dbReference type="PROSITE-ProRule" id="PRU00047"/>
    </source>
</evidence>
<keyword evidence="6" id="KW-0808">Transferase</keyword>
<dbReference type="Gene3D" id="3.30.40.10">
    <property type="entry name" value="Zinc/RING finger domain, C3HC4 (zinc finger)"/>
    <property type="match status" value="1"/>
</dbReference>
<dbReference type="SUPFAM" id="SSF50044">
    <property type="entry name" value="SH3-domain"/>
    <property type="match status" value="4"/>
</dbReference>
<evidence type="ECO:0000256" key="2">
    <source>
        <dbReference type="ARBA" id="ARBA00004906"/>
    </source>
</evidence>
<dbReference type="SUPFAM" id="SSF57850">
    <property type="entry name" value="RING/U-box"/>
    <property type="match status" value="1"/>
</dbReference>
<organism evidence="19 20">
    <name type="scientific">Nephila pilipes</name>
    <name type="common">Giant wood spider</name>
    <name type="synonym">Nephila maculata</name>
    <dbReference type="NCBI Taxonomy" id="299642"/>
    <lineage>
        <taxon>Eukaryota</taxon>
        <taxon>Metazoa</taxon>
        <taxon>Ecdysozoa</taxon>
        <taxon>Arthropoda</taxon>
        <taxon>Chelicerata</taxon>
        <taxon>Arachnida</taxon>
        <taxon>Araneae</taxon>
        <taxon>Araneomorphae</taxon>
        <taxon>Entelegynae</taxon>
        <taxon>Araneoidea</taxon>
        <taxon>Nephilidae</taxon>
        <taxon>Nephila</taxon>
    </lineage>
</organism>
<feature type="domain" description="SH3" evidence="16">
    <location>
        <begin position="154"/>
        <end position="213"/>
    </location>
</feature>
<dbReference type="OrthoDB" id="2163411at2759"/>
<evidence type="ECO:0000256" key="8">
    <source>
        <dbReference type="ARBA" id="ARBA00022737"/>
    </source>
</evidence>
<feature type="domain" description="CCHC-type" evidence="18">
    <location>
        <begin position="1014"/>
        <end position="1026"/>
    </location>
</feature>
<comment type="pathway">
    <text evidence="2">Protein modification; protein ubiquitination.</text>
</comment>
<dbReference type="FunFam" id="3.30.40.10:FF:000077">
    <property type="entry name" value="E3 ubiquitin-protein ligase SH3RF1 isoform X1"/>
    <property type="match status" value="1"/>
</dbReference>
<evidence type="ECO:0000256" key="1">
    <source>
        <dbReference type="ARBA" id="ARBA00000900"/>
    </source>
</evidence>
<keyword evidence="7" id="KW-0479">Metal-binding</keyword>
<feature type="compositionally biased region" description="Polar residues" evidence="15">
    <location>
        <begin position="105"/>
        <end position="119"/>
    </location>
</feature>
<evidence type="ECO:0000256" key="10">
    <source>
        <dbReference type="ARBA" id="ARBA00022786"/>
    </source>
</evidence>
<evidence type="ECO:0000256" key="11">
    <source>
        <dbReference type="ARBA" id="ARBA00022833"/>
    </source>
</evidence>
<dbReference type="InterPro" id="IPR036028">
    <property type="entry name" value="SH3-like_dom_sf"/>
</dbReference>
<keyword evidence="11" id="KW-0862">Zinc</keyword>
<evidence type="ECO:0000256" key="6">
    <source>
        <dbReference type="ARBA" id="ARBA00022679"/>
    </source>
</evidence>
<dbReference type="EC" id="2.3.2.27" evidence="4"/>
<dbReference type="InterPro" id="IPR050384">
    <property type="entry name" value="Endophilin_SH3RF"/>
</dbReference>
<feature type="compositionally biased region" description="Low complexity" evidence="15">
    <location>
        <begin position="458"/>
        <end position="470"/>
    </location>
</feature>
<dbReference type="InterPro" id="IPR001452">
    <property type="entry name" value="SH3_domain"/>
</dbReference>
<feature type="domain" description="SH3" evidence="16">
    <location>
        <begin position="492"/>
        <end position="553"/>
    </location>
</feature>
<feature type="region of interest" description="Disordered" evidence="15">
    <location>
        <begin position="729"/>
        <end position="904"/>
    </location>
</feature>
<dbReference type="PANTHER" id="PTHR14167">
    <property type="entry name" value="SH3 DOMAIN-CONTAINING"/>
    <property type="match status" value="1"/>
</dbReference>
<evidence type="ECO:0000256" key="15">
    <source>
        <dbReference type="SAM" id="MobiDB-lite"/>
    </source>
</evidence>
<evidence type="ECO:0000259" key="18">
    <source>
        <dbReference type="PROSITE" id="PS50158"/>
    </source>
</evidence>
<feature type="compositionally biased region" description="Basic residues" evidence="15">
    <location>
        <begin position="1049"/>
        <end position="1069"/>
    </location>
</feature>
<feature type="region of interest" description="Disordered" evidence="15">
    <location>
        <begin position="319"/>
        <end position="356"/>
    </location>
</feature>
<comment type="catalytic activity">
    <reaction evidence="1">
        <text>S-ubiquitinyl-[E2 ubiquitin-conjugating enzyme]-L-cysteine + [acceptor protein]-L-lysine = [E2 ubiquitin-conjugating enzyme]-L-cysteine + N(6)-ubiquitinyl-[acceptor protein]-L-lysine.</text>
        <dbReference type="EC" id="2.3.2.27"/>
    </reaction>
</comment>
<dbReference type="GO" id="GO:0008270">
    <property type="term" value="F:zinc ion binding"/>
    <property type="evidence" value="ECO:0007669"/>
    <property type="project" value="UniProtKB-KW"/>
</dbReference>
<dbReference type="AlphaFoldDB" id="A0A8X6Q7Y6"/>
<evidence type="ECO:0000256" key="3">
    <source>
        <dbReference type="ARBA" id="ARBA00008649"/>
    </source>
</evidence>
<evidence type="ECO:0000259" key="16">
    <source>
        <dbReference type="PROSITE" id="PS50002"/>
    </source>
</evidence>
<dbReference type="InterPro" id="IPR001841">
    <property type="entry name" value="Znf_RING"/>
</dbReference>
<sequence length="1104" mass="120311">MVELGKDTEKCDKTVKCFTMDEAFLNDLLECSVCLEQLDSTSKVLPCQHTFCKRCLHEILNSHKELRCPECRILVDSKIEELPCNILLVRLLEGIKNNVRPKRIGSSTDITPRSAESSGQQQTPPHPQLPQPLGSLPRTPSATDLRMVPKQVLQACPCAKALYPYEAKVPGDLTFKKGDVIILRKRVDQNWFYGELAGKLGFVPASFVQVVVPIPSHVPQCKALYDFQISSSEEKDCLTFGKGDILTVIRRIDDHWAEGKLRDRIGIFPISFVEMNAAARAVMKLSSNAQLSSRILPPVAPTTDSHYGSTATTSVANAAQSPPYQESGNSANMQQSVSSGSNTSYSPSAFTSPIHNSSIPIQQSVSMAAYPGTSYEGQHHPSNLPHHRQSQPPVGPKNNNEEQQASIESGLENSVISKSRSTPSPAFSSVASVTPPLVSQRAESISGAQTPTQDNSDDSSGISSPLSSTDVTKSSHTPARTSCASQPPTHVPIPTFYLALYTYRPLKEDELELRKGELYTVSEKCQDGWFKGTSLRTGLSGVFPGNYVQIAKSAVMQPHIGVSVAGRISPAASTTSPPPSSGVQIQQRTSFSNVTTENPHLFHPISTQGVIYTNSPITLCGRVPATSTSPVSPAHPAVLEWAHSIAVAAPLQRLSRPVSSVGAFSPALYKSEIGSKQNGFPCGQSRSLAMAPWTSLCAIDFNSSPSSSQIVTDFPVRTTSASPTRMLSYQASPNTSLGSHSQGISNAASESGCSQPRYSISQPSTPLMMPHSVPPNTNPFVTPDRVGCSTPVTSGTACSMSVQTTSQTRVEKHKEKKEKEIVSLMKRLTKRKSKSPPPSDYSCDNPSFVDGTTSSQQSLSAVHVRSTSCPSEALGSQVNHKKTGSLDGSNGEVPKSSSRPKQPAPLVRERFRCIVPYPPNSDYELELKVGDVVYVHKKREDGWYKGTLQRTGKTGLFPSSFVEGPKGKIDENFRPPTLKRKFKTNQFSSPQYTPKWTSRHRNEDLYRSKSKLTCFNCGKDGHTSREGARTQEHKSSSSKKQQNSEKESHRRSRQGGRPGRKGGLHKAWHSTRDKLLISRKTQKNRFSGKLLGDAPRRVRGDYPQ</sequence>
<name>A0A8X6Q7Y6_NEPPI</name>
<keyword evidence="8" id="KW-0677">Repeat</keyword>
<feature type="region of interest" description="Disordered" evidence="15">
    <location>
        <begin position="1017"/>
        <end position="1104"/>
    </location>
</feature>
<feature type="domain" description="SH3" evidence="16">
    <location>
        <begin position="906"/>
        <end position="967"/>
    </location>
</feature>
<feature type="compositionally biased region" description="Polar residues" evidence="15">
    <location>
        <begin position="441"/>
        <end position="453"/>
    </location>
</feature>
<evidence type="ECO:0000256" key="7">
    <source>
        <dbReference type="ARBA" id="ARBA00022723"/>
    </source>
</evidence>
<dbReference type="PROSITE" id="PS50002">
    <property type="entry name" value="SH3"/>
    <property type="match status" value="4"/>
</dbReference>